<name>A0A842F326_9LIST</name>
<dbReference type="Proteomes" id="UP000553016">
    <property type="component" value="Unassembled WGS sequence"/>
</dbReference>
<dbReference type="AlphaFoldDB" id="A0A842F326"/>
<proteinExistence type="predicted"/>
<sequence>MAIDNYNPASWDDEKPVLPEDFNKWEQTLKALTEELNRHMSVPNDHKLTKNDLGLGSVFNYGLATDAEASAGTSKVKYMSPYLVSLAITALQSIKSVNGRTGVIQLSKMDVGLGNVKDYDTATQAQAEAGTLATLYMTPMTTKAAIEKFAQTIANQAEANAKNYALPLAGGEMSGQIASTAQTPIQARMASGGYSWARGKQVAGTKVKVELRENNVYTRSLEIIVGSGLGASSESGDFTINAWGPNETTLTGTAPIIADNVRYYINDQVMTLGYMQLLWWHRVTRNADNTKNYIQFSAPLDFSGIGGISGQGVNFLQSYLRLNGKDVALNEDLKTHTDDTVRHLTAAERLDWNGKETPAAAQIKANQAETNAKNYALANTGGTVKGAINSEATIAIAGKIGEIKHYIAPQPDGTKIRFDIFENGVWSRGLDITVGEGNIVGDTEFFIMPLTSSSSYITGFGPITSQKSRATIVETGGTTLAGATFTTVWWIRLLRNFYDTCIQAYSSLIFSAYGNSQLEKVEFKAKTLTQNGKTIITQDSAAFTSAINFDYKGKNGNLAYVNKGDTTGFGWLLAGVDPQGNLLIAPNTADGGTDLTKKIMIERNGCLNVLNLKINGKQAANTDDVAYAKSEAILAAGLDATSKSNAAVATNKTYTDTEILAVKNAAQMKKITQDDGVSILVITNKTTNLLTEAVKLKKGYYTVTCVGGAIGGMSESSQGFAQFTADNGTIATDGTMVLTDVNNIMKVNTLKAGAWSGWHQVITDAPLTWTKATLKNGYSHFASANVYFAMSSDGKQLLCRGTGSVSNATTEPTVAFTLPSTFKLDFSASVSCPVQGNSSTARVLIDANTNDVTINLGNAASLGVLLSFSAPVKL</sequence>
<protein>
    <recommendedName>
        <fullName evidence="3">Lower baseplate protein N-terminal domain-containing protein</fullName>
    </recommendedName>
</protein>
<accession>A0A842F326</accession>
<evidence type="ECO:0000313" key="2">
    <source>
        <dbReference type="Proteomes" id="UP000553016"/>
    </source>
</evidence>
<organism evidence="1 2">
    <name type="scientific">Listeria booriae</name>
    <dbReference type="NCBI Taxonomy" id="1552123"/>
    <lineage>
        <taxon>Bacteria</taxon>
        <taxon>Bacillati</taxon>
        <taxon>Bacillota</taxon>
        <taxon>Bacilli</taxon>
        <taxon>Bacillales</taxon>
        <taxon>Listeriaceae</taxon>
        <taxon>Listeria</taxon>
    </lineage>
</organism>
<comment type="caution">
    <text evidence="1">The sequence shown here is derived from an EMBL/GenBank/DDBJ whole genome shotgun (WGS) entry which is preliminary data.</text>
</comment>
<evidence type="ECO:0000313" key="1">
    <source>
        <dbReference type="EMBL" id="MBC2241803.1"/>
    </source>
</evidence>
<evidence type="ECO:0008006" key="3">
    <source>
        <dbReference type="Google" id="ProtNLM"/>
    </source>
</evidence>
<dbReference type="RefSeq" id="WP_185541592.1">
    <property type="nucleotide sequence ID" value="NZ_JAARZA010000008.1"/>
</dbReference>
<dbReference type="EMBL" id="JAARZA010000008">
    <property type="protein sequence ID" value="MBC2241803.1"/>
    <property type="molecule type" value="Genomic_DNA"/>
</dbReference>
<reference evidence="1 2" key="1">
    <citation type="submission" date="2020-03" db="EMBL/GenBank/DDBJ databases">
        <title>Soil Listeria distribution.</title>
        <authorList>
            <person name="Liao J."/>
            <person name="Wiedmann M."/>
        </authorList>
    </citation>
    <scope>NUCLEOTIDE SEQUENCE [LARGE SCALE GENOMIC DNA]</scope>
    <source>
        <strain evidence="1 2">FSL L7-0149</strain>
    </source>
</reference>
<gene>
    <name evidence="1" type="ORF">HCB35_15105</name>
</gene>